<keyword evidence="4" id="KW-1185">Reference proteome</keyword>
<dbReference type="KEGG" id="fmr:Fuma_06618"/>
<dbReference type="Proteomes" id="UP000187735">
    <property type="component" value="Chromosome"/>
</dbReference>
<keyword evidence="1" id="KW-1133">Transmembrane helix</keyword>
<name>A0A1P8WS97_9PLAN</name>
<dbReference type="PANTHER" id="PTHR33608:SF6">
    <property type="entry name" value="BLL2464 PROTEIN"/>
    <property type="match status" value="1"/>
</dbReference>
<dbReference type="RefSeq" id="WP_077027902.1">
    <property type="nucleotide sequence ID" value="NZ_CP017641.1"/>
</dbReference>
<dbReference type="PANTHER" id="PTHR33608">
    <property type="entry name" value="BLL2464 PROTEIN"/>
    <property type="match status" value="1"/>
</dbReference>
<sequence length="579" mass="64187">MTARSRWLVLLAVCGAGLGVLRNQHTLTWLSLTVLFWVFAEWLLFYTRLWFELPQLQIERSVNGRSESSGYLWAGRKVSVVTKTSSRRGSIGPLLMVRDCLPENFIITSGNYERELLTRTNTATFSYEAKIGGAGRATLPGFRITIQDPQGFFATERFVPVEQTFRVLPAYADINESNAIVKRINSLPQHGIHRLQRAGMGSELLELREYVPGDPPKSIAWKVSARRDTLMTRQYESEVPVRVHLFVDGSISTRVGGFGRRLLDQMLYVAGTVARSSASVGDPVGAVLFDERGRTRVAPSGGERGFYRLLEALSDFAVNPVPPQQRLSPGLVNAAMRLAGERHPELLDSRINQVPFTFFPLAPWKRKALYQRTLLAGVLAELYGLSPVQLLELAHDDSMLARSAQQFLVDAGVSWMEPLLQTRSRGFHDGMATMELFSKAISESVAMARDNEVYVVMANLLECATNISQVMPAVKMALARHHRVVFVCPTPTFRRPNGGLKPTATSEADASNAATKLTAEDLMARAEDLRTKELATRLQRALRRVGASVTLSGEEDAIRLVLAETNLARSGRVSFAGIR</sequence>
<reference evidence="3 4" key="1">
    <citation type="journal article" date="2016" name="Front. Microbiol.">
        <title>Fuerstia marisgermanicae gen. nov., sp. nov., an Unusual Member of the Phylum Planctomycetes from the German Wadden Sea.</title>
        <authorList>
            <person name="Kohn T."/>
            <person name="Heuer A."/>
            <person name="Jogler M."/>
            <person name="Vollmers J."/>
            <person name="Boedeker C."/>
            <person name="Bunk B."/>
            <person name="Rast P."/>
            <person name="Borchert D."/>
            <person name="Glockner I."/>
            <person name="Freese H.M."/>
            <person name="Klenk H.P."/>
            <person name="Overmann J."/>
            <person name="Kaster A.K."/>
            <person name="Rohde M."/>
            <person name="Wiegand S."/>
            <person name="Jogler C."/>
        </authorList>
    </citation>
    <scope>NUCLEOTIDE SEQUENCE [LARGE SCALE GENOMIC DNA]</scope>
    <source>
        <strain evidence="3 4">NH11</strain>
    </source>
</reference>
<dbReference type="AlphaFoldDB" id="A0A1P8WS97"/>
<keyword evidence="1" id="KW-0472">Membrane</keyword>
<evidence type="ECO:0000313" key="4">
    <source>
        <dbReference type="Proteomes" id="UP000187735"/>
    </source>
</evidence>
<dbReference type="Pfam" id="PF01882">
    <property type="entry name" value="DUF58"/>
    <property type="match status" value="1"/>
</dbReference>
<dbReference type="STRING" id="1891926.Fuma_06618"/>
<gene>
    <name evidence="3" type="ORF">Fuma_06618</name>
</gene>
<dbReference type="InterPro" id="IPR002881">
    <property type="entry name" value="DUF58"/>
</dbReference>
<feature type="domain" description="DUF58" evidence="2">
    <location>
        <begin position="206"/>
        <end position="317"/>
    </location>
</feature>
<proteinExistence type="predicted"/>
<feature type="transmembrane region" description="Helical" evidence="1">
    <location>
        <begin position="32"/>
        <end position="51"/>
    </location>
</feature>
<evidence type="ECO:0000256" key="1">
    <source>
        <dbReference type="SAM" id="Phobius"/>
    </source>
</evidence>
<organism evidence="3 4">
    <name type="scientific">Fuerstiella marisgermanici</name>
    <dbReference type="NCBI Taxonomy" id="1891926"/>
    <lineage>
        <taxon>Bacteria</taxon>
        <taxon>Pseudomonadati</taxon>
        <taxon>Planctomycetota</taxon>
        <taxon>Planctomycetia</taxon>
        <taxon>Planctomycetales</taxon>
        <taxon>Planctomycetaceae</taxon>
        <taxon>Fuerstiella</taxon>
    </lineage>
</organism>
<protein>
    <recommendedName>
        <fullName evidence="2">DUF58 domain-containing protein</fullName>
    </recommendedName>
</protein>
<dbReference type="EMBL" id="CP017641">
    <property type="protein sequence ID" value="APZ96942.1"/>
    <property type="molecule type" value="Genomic_DNA"/>
</dbReference>
<evidence type="ECO:0000313" key="3">
    <source>
        <dbReference type="EMBL" id="APZ96942.1"/>
    </source>
</evidence>
<evidence type="ECO:0000259" key="2">
    <source>
        <dbReference type="Pfam" id="PF01882"/>
    </source>
</evidence>
<keyword evidence="1" id="KW-0812">Transmembrane</keyword>
<accession>A0A1P8WS97</accession>
<dbReference type="OrthoDB" id="9778037at2"/>